<comment type="caution">
    <text evidence="4">The sequence shown here is derived from an EMBL/GenBank/DDBJ whole genome shotgun (WGS) entry which is preliminary data.</text>
</comment>
<feature type="binding site" evidence="3">
    <location>
        <position position="131"/>
    </location>
    <ligand>
        <name>Zn(2+)</name>
        <dbReference type="ChEBI" id="CHEBI:29105"/>
        <label>2</label>
    </ligand>
</feature>
<feature type="active site" description="Proton donor" evidence="1">
    <location>
        <position position="79"/>
    </location>
</feature>
<gene>
    <name evidence="4" type="ORF">H8S44_05475</name>
</gene>
<feature type="binding site" evidence="2">
    <location>
        <begin position="205"/>
        <end position="207"/>
    </location>
    <ligand>
        <name>dihydroxyacetone phosphate</name>
        <dbReference type="ChEBI" id="CHEBI:57642"/>
    </ligand>
</feature>
<dbReference type="InterPro" id="IPR000771">
    <property type="entry name" value="FBA_II"/>
</dbReference>
<name>A0A923LAX7_9FIRM</name>
<evidence type="ECO:0000313" key="5">
    <source>
        <dbReference type="Proteomes" id="UP000649345"/>
    </source>
</evidence>
<dbReference type="InterPro" id="IPR013785">
    <property type="entry name" value="Aldolase_TIM"/>
</dbReference>
<dbReference type="EMBL" id="JACOOR010000003">
    <property type="protein sequence ID" value="MBC5659220.1"/>
    <property type="molecule type" value="Genomic_DNA"/>
</dbReference>
<evidence type="ECO:0000256" key="1">
    <source>
        <dbReference type="PIRSR" id="PIRSR001359-1"/>
    </source>
</evidence>
<dbReference type="Proteomes" id="UP000649345">
    <property type="component" value="Unassembled WGS sequence"/>
</dbReference>
<feature type="binding site" evidence="3">
    <location>
        <position position="175"/>
    </location>
    <ligand>
        <name>Zn(2+)</name>
        <dbReference type="ChEBI" id="CHEBI:29105"/>
        <label>1</label>
        <note>catalytic</note>
    </ligand>
</feature>
<keyword evidence="5" id="KW-1185">Reference proteome</keyword>
<dbReference type="InterPro" id="IPR050246">
    <property type="entry name" value="Class_II_FBP_aldolase"/>
</dbReference>
<protein>
    <submittedName>
        <fullName evidence="4">Class II fructose-bisphosphate aldolase</fullName>
    </submittedName>
</protein>
<comment type="cofactor">
    <cofactor evidence="3">
        <name>Zn(2+)</name>
        <dbReference type="ChEBI" id="CHEBI:29105"/>
    </cofactor>
    <text evidence="3">Binds 2 Zn(2+) ions per subunit. One is catalytic and the other provides a structural contribution.</text>
</comment>
<evidence type="ECO:0000256" key="2">
    <source>
        <dbReference type="PIRSR" id="PIRSR001359-2"/>
    </source>
</evidence>
<accession>A0A923LAX7</accession>
<organism evidence="4 5">
    <name type="scientific">Anaerosacchariphilus hominis</name>
    <dbReference type="NCBI Taxonomy" id="2763017"/>
    <lineage>
        <taxon>Bacteria</taxon>
        <taxon>Bacillati</taxon>
        <taxon>Bacillota</taxon>
        <taxon>Clostridia</taxon>
        <taxon>Lachnospirales</taxon>
        <taxon>Lachnospiraceae</taxon>
        <taxon>Anaerosacchariphilus</taxon>
    </lineage>
</organism>
<keyword evidence="3" id="KW-0862">Zinc</keyword>
<dbReference type="Pfam" id="PF01116">
    <property type="entry name" value="F_bP_aldolase"/>
    <property type="match status" value="1"/>
</dbReference>
<sequence>MLVSMLEILEKAKKGGYGVLAPNVFNEDSVRVCLEAAVELDSPIIIDVLPNNHKDLVSFGHIIRQMADEVRVPVALNLDHGDSYEACVKAIYGGFTGIMVDRAALSFEENAKEVAYFKKICEPLGITVEAEFGQIADGCDYAEKREEYLTDPDKAAEFVKLSGCDCLAVSIGEAHGEYTNGAPDIDFERLEELKAKVDVPLVFHGGSFSGFDNIAKCCQIGCQKVNMGTDAYNYGLQMLFEDGRYQAGENIGARMAGDIMWAGYKERTMDYMRVTGSVGKNWIKIED</sequence>
<dbReference type="Gene3D" id="3.20.20.70">
    <property type="entry name" value="Aldolase class I"/>
    <property type="match status" value="1"/>
</dbReference>
<dbReference type="GO" id="GO:0016832">
    <property type="term" value="F:aldehyde-lyase activity"/>
    <property type="evidence" value="ECO:0007669"/>
    <property type="project" value="InterPro"/>
</dbReference>
<dbReference type="PIRSF" id="PIRSF001359">
    <property type="entry name" value="F_bP_aldolase_II"/>
    <property type="match status" value="1"/>
</dbReference>
<proteinExistence type="predicted"/>
<evidence type="ECO:0000313" key="4">
    <source>
        <dbReference type="EMBL" id="MBC5659220.1"/>
    </source>
</evidence>
<dbReference type="GO" id="GO:0005975">
    <property type="term" value="P:carbohydrate metabolic process"/>
    <property type="evidence" value="ECO:0007669"/>
    <property type="project" value="InterPro"/>
</dbReference>
<evidence type="ECO:0000256" key="3">
    <source>
        <dbReference type="PIRSR" id="PIRSR001359-3"/>
    </source>
</evidence>
<feature type="binding site" evidence="3">
    <location>
        <position position="204"/>
    </location>
    <ligand>
        <name>Zn(2+)</name>
        <dbReference type="ChEBI" id="CHEBI:29105"/>
        <label>1</label>
        <note>catalytic</note>
    </ligand>
</feature>
<feature type="binding site" evidence="3">
    <location>
        <position position="80"/>
    </location>
    <ligand>
        <name>Zn(2+)</name>
        <dbReference type="ChEBI" id="CHEBI:29105"/>
        <label>1</label>
        <note>catalytic</note>
    </ligand>
</feature>
<feature type="binding site" evidence="2">
    <location>
        <position position="176"/>
    </location>
    <ligand>
        <name>dihydroxyacetone phosphate</name>
        <dbReference type="ChEBI" id="CHEBI:57642"/>
    </ligand>
</feature>
<dbReference type="GO" id="GO:0008270">
    <property type="term" value="F:zinc ion binding"/>
    <property type="evidence" value="ECO:0007669"/>
    <property type="project" value="InterPro"/>
</dbReference>
<feature type="binding site" evidence="3">
    <location>
        <position position="101"/>
    </location>
    <ligand>
        <name>Zn(2+)</name>
        <dbReference type="ChEBI" id="CHEBI:29105"/>
        <label>2</label>
    </ligand>
</feature>
<dbReference type="SUPFAM" id="SSF51569">
    <property type="entry name" value="Aldolase"/>
    <property type="match status" value="1"/>
</dbReference>
<feature type="binding site" evidence="2">
    <location>
        <begin position="226"/>
        <end position="229"/>
    </location>
    <ligand>
        <name>dihydroxyacetone phosphate</name>
        <dbReference type="ChEBI" id="CHEBI:57642"/>
    </ligand>
</feature>
<dbReference type="PANTHER" id="PTHR30304">
    <property type="entry name" value="D-TAGATOSE-1,6-BISPHOSPHATE ALDOLASE"/>
    <property type="match status" value="1"/>
</dbReference>
<dbReference type="AlphaFoldDB" id="A0A923LAX7"/>
<dbReference type="PANTHER" id="PTHR30304:SF0">
    <property type="entry name" value="D-TAGATOSE-1,6-BISPHOSPHATE ALDOLASE SUBUNIT GATY-RELATED"/>
    <property type="match status" value="1"/>
</dbReference>
<keyword evidence="3" id="KW-0479">Metal-binding</keyword>
<dbReference type="RefSeq" id="WP_186871631.1">
    <property type="nucleotide sequence ID" value="NZ_JACOOR010000003.1"/>
</dbReference>
<reference evidence="4" key="1">
    <citation type="submission" date="2020-08" db="EMBL/GenBank/DDBJ databases">
        <title>Genome public.</title>
        <authorList>
            <person name="Liu C."/>
            <person name="Sun Q."/>
        </authorList>
    </citation>
    <scope>NUCLEOTIDE SEQUENCE</scope>
    <source>
        <strain evidence="4">NSJ-68</strain>
    </source>
</reference>